<accession>A0ABR2AEA9</accession>
<evidence type="ECO:0000313" key="2">
    <source>
        <dbReference type="Proteomes" id="UP001396334"/>
    </source>
</evidence>
<name>A0ABR2AEA9_9ROSI</name>
<evidence type="ECO:0000313" key="1">
    <source>
        <dbReference type="EMBL" id="KAK8491455.1"/>
    </source>
</evidence>
<keyword evidence="2" id="KW-1185">Reference proteome</keyword>
<dbReference type="EMBL" id="JBBPBN010000259">
    <property type="protein sequence ID" value="KAK8491455.1"/>
    <property type="molecule type" value="Genomic_DNA"/>
</dbReference>
<sequence length="126" mass="13967">MEFEFDVRINNIDDHECRYSSANELFANGKILPLQIKTQQKQPPVLAGTGGGSMNRNRGSSHSTPKVKPDGHRNRKGNQQRQNKKSSFNHGHGNGTSATPINPILNVPLVDVFCLSSLFLSGRRKK</sequence>
<organism evidence="1 2">
    <name type="scientific">Hibiscus sabdariffa</name>
    <name type="common">roselle</name>
    <dbReference type="NCBI Taxonomy" id="183260"/>
    <lineage>
        <taxon>Eukaryota</taxon>
        <taxon>Viridiplantae</taxon>
        <taxon>Streptophyta</taxon>
        <taxon>Embryophyta</taxon>
        <taxon>Tracheophyta</taxon>
        <taxon>Spermatophyta</taxon>
        <taxon>Magnoliopsida</taxon>
        <taxon>eudicotyledons</taxon>
        <taxon>Gunneridae</taxon>
        <taxon>Pentapetalae</taxon>
        <taxon>rosids</taxon>
        <taxon>malvids</taxon>
        <taxon>Malvales</taxon>
        <taxon>Malvaceae</taxon>
        <taxon>Malvoideae</taxon>
        <taxon>Hibiscus</taxon>
    </lineage>
</organism>
<proteinExistence type="predicted"/>
<dbReference type="PANTHER" id="PTHR36757">
    <property type="entry name" value="BNAANNG22500D PROTEIN"/>
    <property type="match status" value="1"/>
</dbReference>
<reference evidence="1 2" key="1">
    <citation type="journal article" date="2024" name="G3 (Bethesda)">
        <title>Genome assembly of Hibiscus sabdariffa L. provides insights into metabolisms of medicinal natural products.</title>
        <authorList>
            <person name="Kim T."/>
        </authorList>
    </citation>
    <scope>NUCLEOTIDE SEQUENCE [LARGE SCALE GENOMIC DNA]</scope>
    <source>
        <strain evidence="1">TK-2024</strain>
        <tissue evidence="1">Old leaves</tissue>
    </source>
</reference>
<dbReference type="PANTHER" id="PTHR36757:SF1">
    <property type="entry name" value="GENOME ASSEMBLY, CHROMOSOME: A04"/>
    <property type="match status" value="1"/>
</dbReference>
<dbReference type="Proteomes" id="UP001396334">
    <property type="component" value="Unassembled WGS sequence"/>
</dbReference>
<comment type="caution">
    <text evidence="1">The sequence shown here is derived from an EMBL/GenBank/DDBJ whole genome shotgun (WGS) entry which is preliminary data.</text>
</comment>
<protein>
    <submittedName>
        <fullName evidence="1">Uncharacterized protein</fullName>
    </submittedName>
</protein>
<gene>
    <name evidence="1" type="ORF">V6N11_059380</name>
</gene>